<feature type="region of interest" description="Disordered" evidence="1">
    <location>
        <begin position="47"/>
        <end position="72"/>
    </location>
</feature>
<evidence type="ECO:0000313" key="3">
    <source>
        <dbReference type="EMBL" id="WZK87069.1"/>
    </source>
</evidence>
<accession>A0ABZ2XP20</accession>
<dbReference type="Proteomes" id="UP001623232">
    <property type="component" value="Chromosome"/>
</dbReference>
<protein>
    <submittedName>
        <fullName evidence="3">SPOR domain-containing protein</fullName>
    </submittedName>
</protein>
<evidence type="ECO:0000313" key="4">
    <source>
        <dbReference type="Proteomes" id="UP001623232"/>
    </source>
</evidence>
<gene>
    <name evidence="3" type="ORF">QEZ52_10505</name>
</gene>
<dbReference type="PROSITE" id="PS51724">
    <property type="entry name" value="SPOR"/>
    <property type="match status" value="1"/>
</dbReference>
<feature type="domain" description="SPOR" evidence="2">
    <location>
        <begin position="316"/>
        <end position="401"/>
    </location>
</feature>
<organism evidence="3 4">
    <name type="scientific">Aliisedimentitalea scapharcae</name>
    <dbReference type="NCBI Taxonomy" id="1524259"/>
    <lineage>
        <taxon>Bacteria</taxon>
        <taxon>Pseudomonadati</taxon>
        <taxon>Pseudomonadota</taxon>
        <taxon>Alphaproteobacteria</taxon>
        <taxon>Rhodobacterales</taxon>
        <taxon>Roseobacteraceae</taxon>
        <taxon>Aliisedimentitalea</taxon>
    </lineage>
</organism>
<dbReference type="Pfam" id="PF05036">
    <property type="entry name" value="SPOR"/>
    <property type="match status" value="1"/>
</dbReference>
<feature type="compositionally biased region" description="Low complexity" evidence="1">
    <location>
        <begin position="12"/>
        <end position="21"/>
    </location>
</feature>
<dbReference type="InterPro" id="IPR007730">
    <property type="entry name" value="SPOR-like_dom"/>
</dbReference>
<reference evidence="3 4" key="1">
    <citation type="submission" date="2023-04" db="EMBL/GenBank/DDBJ databases">
        <title>Complete genome sequence of Alisedimentitalea scapharcae.</title>
        <authorList>
            <person name="Rong J.-C."/>
            <person name="Yi M.-L."/>
            <person name="Zhao Q."/>
        </authorList>
    </citation>
    <scope>NUCLEOTIDE SEQUENCE [LARGE SCALE GENOMIC DNA]</scope>
    <source>
        <strain evidence="3 4">KCTC 42119</strain>
    </source>
</reference>
<proteinExistence type="predicted"/>
<evidence type="ECO:0000259" key="2">
    <source>
        <dbReference type="PROSITE" id="PS51724"/>
    </source>
</evidence>
<sequence length="401" mass="41041">MADFDRAGTGAGAFASGTGNTEASQGAYGSYSYNGYAQPGQAGYTGWGDPDPAYTSDGSDFDTASDGGEPLSLASSPGLGRAVSLMGAVASLALVVGIGIWGYKLVARDVSGVPVVRAIEGPMRIQPADPGGTPADHQGLAVNAVAAQGTAAAPADRLMLAPKPVSLTGEDQPIIQQAPNTNLASADLQIAESIPLMSEDASADAGSIAAYQDGQVDALVQQLTEGVPTLLDEDPAEMDQVAVAQPGIVQPEPLKPLPAAADAVVDVQPAVFKGPGLARSLRPVLRPARSPQTQALQTALTTATDTSAALDVDPDTLPAGTRLAQLGAYDSVGVAQSEWDRLSGRFGDYLDGKKRVIQKASSGGRTFYRLRAMGFDDLSDARRFCSALVAGNADCIPVTTR</sequence>
<dbReference type="Gene3D" id="3.30.70.1070">
    <property type="entry name" value="Sporulation related repeat"/>
    <property type="match status" value="1"/>
</dbReference>
<dbReference type="RefSeq" id="WP_406644294.1">
    <property type="nucleotide sequence ID" value="NZ_CP123584.1"/>
</dbReference>
<feature type="region of interest" description="Disordered" evidence="1">
    <location>
        <begin position="1"/>
        <end position="21"/>
    </location>
</feature>
<evidence type="ECO:0000256" key="1">
    <source>
        <dbReference type="SAM" id="MobiDB-lite"/>
    </source>
</evidence>
<dbReference type="InterPro" id="IPR036680">
    <property type="entry name" value="SPOR-like_sf"/>
</dbReference>
<keyword evidence="4" id="KW-1185">Reference proteome</keyword>
<dbReference type="EMBL" id="CP123584">
    <property type="protein sequence ID" value="WZK87069.1"/>
    <property type="molecule type" value="Genomic_DNA"/>
</dbReference>
<name>A0ABZ2XP20_9RHOB</name>